<comment type="caution">
    <text evidence="2">The sequence shown here is derived from an EMBL/GenBank/DDBJ whole genome shotgun (WGS) entry which is preliminary data.</text>
</comment>
<organism evidence="2">
    <name type="scientific">Tanacetum cinerariifolium</name>
    <name type="common">Dalmatian daisy</name>
    <name type="synonym">Chrysanthemum cinerariifolium</name>
    <dbReference type="NCBI Taxonomy" id="118510"/>
    <lineage>
        <taxon>Eukaryota</taxon>
        <taxon>Viridiplantae</taxon>
        <taxon>Streptophyta</taxon>
        <taxon>Embryophyta</taxon>
        <taxon>Tracheophyta</taxon>
        <taxon>Spermatophyta</taxon>
        <taxon>Magnoliopsida</taxon>
        <taxon>eudicotyledons</taxon>
        <taxon>Gunneridae</taxon>
        <taxon>Pentapetalae</taxon>
        <taxon>asterids</taxon>
        <taxon>campanulids</taxon>
        <taxon>Asterales</taxon>
        <taxon>Asteraceae</taxon>
        <taxon>Asteroideae</taxon>
        <taxon>Anthemideae</taxon>
        <taxon>Anthemidinae</taxon>
        <taxon>Tanacetum</taxon>
    </lineage>
</organism>
<feature type="compositionally biased region" description="Basic residues" evidence="1">
    <location>
        <begin position="91"/>
        <end position="103"/>
    </location>
</feature>
<evidence type="ECO:0000256" key="1">
    <source>
        <dbReference type="SAM" id="MobiDB-lite"/>
    </source>
</evidence>
<feature type="non-terminal residue" evidence="2">
    <location>
        <position position="1"/>
    </location>
</feature>
<sequence>PRKTRRKDIKLPQTSVPTKVAADEAVYEEMYDSVERAATTATVLDADSGSGPRLQETMRDAAAQTRSEREFKFSNDPPLSRTTQAKEISSLKRRVKRLEKKKKSRTYGLKRLYKVGLSSRVESSAKEQSLDEEDASK</sequence>
<dbReference type="EMBL" id="BKCJ010536461">
    <property type="protein sequence ID" value="GFB02738.1"/>
    <property type="molecule type" value="Genomic_DNA"/>
</dbReference>
<protein>
    <submittedName>
        <fullName evidence="2">Uncharacterized protein</fullName>
    </submittedName>
</protein>
<dbReference type="AlphaFoldDB" id="A0A699KMZ1"/>
<name>A0A699KMZ1_TANCI</name>
<evidence type="ECO:0000313" key="2">
    <source>
        <dbReference type="EMBL" id="GFB02738.1"/>
    </source>
</evidence>
<accession>A0A699KMZ1</accession>
<feature type="region of interest" description="Disordered" evidence="1">
    <location>
        <begin position="42"/>
        <end position="103"/>
    </location>
</feature>
<reference evidence="2" key="1">
    <citation type="journal article" date="2019" name="Sci. Rep.">
        <title>Draft genome of Tanacetum cinerariifolium, the natural source of mosquito coil.</title>
        <authorList>
            <person name="Yamashiro T."/>
            <person name="Shiraishi A."/>
            <person name="Satake H."/>
            <person name="Nakayama K."/>
        </authorList>
    </citation>
    <scope>NUCLEOTIDE SEQUENCE</scope>
</reference>
<proteinExistence type="predicted"/>
<gene>
    <name evidence="2" type="ORF">Tci_674709</name>
</gene>